<keyword evidence="13 16" id="KW-0131">Cell cycle</keyword>
<evidence type="ECO:0000256" key="16">
    <source>
        <dbReference type="HAMAP-Rule" id="MF_00037"/>
    </source>
</evidence>
<dbReference type="Proteomes" id="UP000515847">
    <property type="component" value="Chromosome"/>
</dbReference>
<dbReference type="KEGG" id="tfr:BR63_02345"/>
<dbReference type="Gene3D" id="3.90.78.10">
    <property type="entry name" value="UDP-N-acetylenolpyruvoylglucosamine reductase, C-terminal domain"/>
    <property type="match status" value="1"/>
</dbReference>
<dbReference type="InterPro" id="IPR016169">
    <property type="entry name" value="FAD-bd_PCMH_sub2"/>
</dbReference>
<dbReference type="InterPro" id="IPR003170">
    <property type="entry name" value="MurB"/>
</dbReference>
<protein>
    <recommendedName>
        <fullName evidence="16">UDP-N-acetylenolpyruvoylglucosamine reductase</fullName>
        <ecNumber evidence="16">1.3.1.98</ecNumber>
    </recommendedName>
    <alternativeName>
        <fullName evidence="16">UDP-N-acetylmuramate dehydrogenase</fullName>
    </alternativeName>
</protein>
<dbReference type="GO" id="GO:0051301">
    <property type="term" value="P:cell division"/>
    <property type="evidence" value="ECO:0007669"/>
    <property type="project" value="UniProtKB-KW"/>
</dbReference>
<evidence type="ECO:0000256" key="4">
    <source>
        <dbReference type="ARBA" id="ARBA00004752"/>
    </source>
</evidence>
<dbReference type="GO" id="GO:0009252">
    <property type="term" value="P:peptidoglycan biosynthetic process"/>
    <property type="evidence" value="ECO:0007669"/>
    <property type="project" value="UniProtKB-UniRule"/>
</dbReference>
<feature type="active site" evidence="16">
    <location>
        <position position="175"/>
    </location>
</feature>
<keyword evidence="8 16" id="KW-0274">FAD</keyword>
<dbReference type="SUPFAM" id="SSF56176">
    <property type="entry name" value="FAD-binding/transporter-associated domain-like"/>
    <property type="match status" value="1"/>
</dbReference>
<dbReference type="PANTHER" id="PTHR21071:SF4">
    <property type="entry name" value="UDP-N-ACETYLENOLPYRUVOYLGLUCOSAMINE REDUCTASE"/>
    <property type="match status" value="1"/>
</dbReference>
<organism evidence="18 19">
    <name type="scientific">Thermanaerosceptrum fracticalcis</name>
    <dbReference type="NCBI Taxonomy" id="1712410"/>
    <lineage>
        <taxon>Bacteria</taxon>
        <taxon>Bacillati</taxon>
        <taxon>Bacillota</taxon>
        <taxon>Clostridia</taxon>
        <taxon>Eubacteriales</taxon>
        <taxon>Peptococcaceae</taxon>
        <taxon>Thermanaerosceptrum</taxon>
    </lineage>
</organism>
<accession>A0A7G6DZK1</accession>
<comment type="subcellular location">
    <subcellularLocation>
        <location evidence="3 16">Cytoplasm</location>
    </subcellularLocation>
</comment>
<evidence type="ECO:0000256" key="6">
    <source>
        <dbReference type="ARBA" id="ARBA00022618"/>
    </source>
</evidence>
<dbReference type="InterPro" id="IPR036318">
    <property type="entry name" value="FAD-bd_PCMH-like_sf"/>
</dbReference>
<dbReference type="GO" id="GO:0071949">
    <property type="term" value="F:FAD binding"/>
    <property type="evidence" value="ECO:0007669"/>
    <property type="project" value="InterPro"/>
</dbReference>
<keyword evidence="6 16" id="KW-0132">Cell division</keyword>
<feature type="active site" description="Proton donor" evidence="16">
    <location>
        <position position="225"/>
    </location>
</feature>
<dbReference type="GO" id="GO:0008360">
    <property type="term" value="P:regulation of cell shape"/>
    <property type="evidence" value="ECO:0007669"/>
    <property type="project" value="UniProtKB-KW"/>
</dbReference>
<comment type="catalytic activity">
    <reaction evidence="15 16">
        <text>UDP-N-acetyl-alpha-D-muramate + NADP(+) = UDP-N-acetyl-3-O-(1-carboxyvinyl)-alpha-D-glucosamine + NADPH + H(+)</text>
        <dbReference type="Rhea" id="RHEA:12248"/>
        <dbReference type="ChEBI" id="CHEBI:15378"/>
        <dbReference type="ChEBI" id="CHEBI:57783"/>
        <dbReference type="ChEBI" id="CHEBI:58349"/>
        <dbReference type="ChEBI" id="CHEBI:68483"/>
        <dbReference type="ChEBI" id="CHEBI:70757"/>
        <dbReference type="EC" id="1.3.1.98"/>
    </reaction>
</comment>
<evidence type="ECO:0000259" key="17">
    <source>
        <dbReference type="PROSITE" id="PS51387"/>
    </source>
</evidence>
<evidence type="ECO:0000313" key="19">
    <source>
        <dbReference type="Proteomes" id="UP000515847"/>
    </source>
</evidence>
<feature type="active site" evidence="16">
    <location>
        <position position="295"/>
    </location>
</feature>
<proteinExistence type="inferred from homology"/>
<keyword evidence="7 16" id="KW-0285">Flavoprotein</keyword>
<dbReference type="GO" id="GO:0005829">
    <property type="term" value="C:cytosol"/>
    <property type="evidence" value="ECO:0007669"/>
    <property type="project" value="TreeGrafter"/>
</dbReference>
<dbReference type="GO" id="GO:0071555">
    <property type="term" value="P:cell wall organization"/>
    <property type="evidence" value="ECO:0007669"/>
    <property type="project" value="UniProtKB-KW"/>
</dbReference>
<comment type="cofactor">
    <cofactor evidence="1 16">
        <name>FAD</name>
        <dbReference type="ChEBI" id="CHEBI:57692"/>
    </cofactor>
</comment>
<comment type="similarity">
    <text evidence="16">Belongs to the MurB family.</text>
</comment>
<reference evidence="18 19" key="1">
    <citation type="journal article" date="2019" name="Front. Microbiol.">
        <title>Thermoanaerosceptrum fracticalcis gen. nov. sp. nov., a Novel Fumarate-Fermenting Microorganism From a Deep Fractured Carbonate Aquifer of the US Great Basin.</title>
        <authorList>
            <person name="Hamilton-Brehm S.D."/>
            <person name="Stewart L.E."/>
            <person name="Zavarin M."/>
            <person name="Caldwell M."/>
            <person name="Lawson P.A."/>
            <person name="Onstott T.C."/>
            <person name="Grzymski J."/>
            <person name="Neveux I."/>
            <person name="Lollar B.S."/>
            <person name="Russell C.E."/>
            <person name="Moser D.P."/>
        </authorList>
    </citation>
    <scope>NUCLEOTIDE SEQUENCE [LARGE SCALE GENOMIC DNA]</scope>
    <source>
        <strain evidence="18 19">DRI-13</strain>
    </source>
</reference>
<keyword evidence="19" id="KW-1185">Reference proteome</keyword>
<dbReference type="NCBIfam" id="NF010480">
    <property type="entry name" value="PRK13905.1"/>
    <property type="match status" value="1"/>
</dbReference>
<evidence type="ECO:0000256" key="15">
    <source>
        <dbReference type="ARBA" id="ARBA00048914"/>
    </source>
</evidence>
<gene>
    <name evidence="16 18" type="primary">murB</name>
    <name evidence="18" type="ORF">BR63_02345</name>
</gene>
<comment type="function">
    <text evidence="2 16">Cell wall formation.</text>
</comment>
<evidence type="ECO:0000256" key="3">
    <source>
        <dbReference type="ARBA" id="ARBA00004496"/>
    </source>
</evidence>
<dbReference type="InterPro" id="IPR016166">
    <property type="entry name" value="FAD-bd_PCMH"/>
</dbReference>
<dbReference type="RefSeq" id="WP_034422742.1">
    <property type="nucleotide sequence ID" value="NZ_CP045798.1"/>
</dbReference>
<dbReference type="NCBIfam" id="TIGR00179">
    <property type="entry name" value="murB"/>
    <property type="match status" value="1"/>
</dbReference>
<evidence type="ECO:0000313" key="18">
    <source>
        <dbReference type="EMBL" id="QNB45255.1"/>
    </source>
</evidence>
<evidence type="ECO:0000256" key="10">
    <source>
        <dbReference type="ARBA" id="ARBA00022960"/>
    </source>
</evidence>
<dbReference type="SUPFAM" id="SSF56194">
    <property type="entry name" value="Uridine diphospho-N-Acetylenolpyruvylglucosamine reductase, MurB, C-terminal domain"/>
    <property type="match status" value="1"/>
</dbReference>
<sequence length="301" mass="32674">MDTGELYQKLKEAGHFEIRMNEPLSKHTTWRVGGPAEIMCLPESPEDCAVILRISSTYQIPVTLLGSGSNVLVSDRGLKGVVIKTKKLKTIVWDGMRVTAGAGVSLPFLSQEAYKKSLAGLEFAAGIPGTLGGAVIMNAGAHGSSLSQVVSRVTTLTEEGRFKIYAKDALKFNYRSSILKNKKELVVEVNLTLQPGDPGQMKNSMEKYLREREAKQPLHLPNAGSVFKNPPGDSAGRLIEAAGAKGWRVGDAQISEKHANFIVNLGKAKAADIIQLIEEVQRTVQEKFSITLETEVIFLGI</sequence>
<dbReference type="AlphaFoldDB" id="A0A7G6DZK1"/>
<evidence type="ECO:0000256" key="12">
    <source>
        <dbReference type="ARBA" id="ARBA00023002"/>
    </source>
</evidence>
<dbReference type="UniPathway" id="UPA00219"/>
<dbReference type="PANTHER" id="PTHR21071">
    <property type="entry name" value="UDP-N-ACETYLENOLPYRUVOYLGLUCOSAMINE REDUCTASE"/>
    <property type="match status" value="1"/>
</dbReference>
<evidence type="ECO:0000256" key="7">
    <source>
        <dbReference type="ARBA" id="ARBA00022630"/>
    </source>
</evidence>
<dbReference type="Pfam" id="PF02873">
    <property type="entry name" value="MurB_C"/>
    <property type="match status" value="1"/>
</dbReference>
<feature type="domain" description="FAD-binding PCMH-type" evidence="17">
    <location>
        <begin position="31"/>
        <end position="196"/>
    </location>
</feature>
<dbReference type="EC" id="1.3.1.98" evidence="16"/>
<evidence type="ECO:0000256" key="14">
    <source>
        <dbReference type="ARBA" id="ARBA00023316"/>
    </source>
</evidence>
<dbReference type="PROSITE" id="PS51387">
    <property type="entry name" value="FAD_PCMH"/>
    <property type="match status" value="1"/>
</dbReference>
<keyword evidence="14 16" id="KW-0961">Cell wall biogenesis/degradation</keyword>
<evidence type="ECO:0000256" key="11">
    <source>
        <dbReference type="ARBA" id="ARBA00022984"/>
    </source>
</evidence>
<keyword evidence="9 16" id="KW-0521">NADP</keyword>
<dbReference type="HAMAP" id="MF_00037">
    <property type="entry name" value="MurB"/>
    <property type="match status" value="1"/>
</dbReference>
<evidence type="ECO:0000256" key="2">
    <source>
        <dbReference type="ARBA" id="ARBA00003921"/>
    </source>
</evidence>
<evidence type="ECO:0000256" key="13">
    <source>
        <dbReference type="ARBA" id="ARBA00023306"/>
    </source>
</evidence>
<keyword evidence="10 16" id="KW-0133">Cell shape</keyword>
<dbReference type="GO" id="GO:0008762">
    <property type="term" value="F:UDP-N-acetylmuramate dehydrogenase activity"/>
    <property type="evidence" value="ECO:0007669"/>
    <property type="project" value="UniProtKB-UniRule"/>
</dbReference>
<dbReference type="Gene3D" id="3.30.465.10">
    <property type="match status" value="1"/>
</dbReference>
<evidence type="ECO:0000256" key="1">
    <source>
        <dbReference type="ARBA" id="ARBA00001974"/>
    </source>
</evidence>
<dbReference type="Gene3D" id="3.30.43.10">
    <property type="entry name" value="Uridine Diphospho-n-acetylenolpyruvylglucosamine Reductase, domain 2"/>
    <property type="match status" value="1"/>
</dbReference>
<keyword evidence="11 16" id="KW-0573">Peptidoglycan synthesis</keyword>
<dbReference type="OrthoDB" id="9804753at2"/>
<dbReference type="InterPro" id="IPR036635">
    <property type="entry name" value="MurB_C_sf"/>
</dbReference>
<dbReference type="EMBL" id="CP045798">
    <property type="protein sequence ID" value="QNB45255.1"/>
    <property type="molecule type" value="Genomic_DNA"/>
</dbReference>
<dbReference type="Pfam" id="PF01565">
    <property type="entry name" value="FAD_binding_4"/>
    <property type="match status" value="1"/>
</dbReference>
<evidence type="ECO:0000256" key="8">
    <source>
        <dbReference type="ARBA" id="ARBA00022827"/>
    </source>
</evidence>
<dbReference type="InterPro" id="IPR006094">
    <property type="entry name" value="Oxid_FAD_bind_N"/>
</dbReference>
<keyword evidence="5 16" id="KW-0963">Cytoplasm</keyword>
<dbReference type="InterPro" id="IPR016167">
    <property type="entry name" value="FAD-bd_PCMH_sub1"/>
</dbReference>
<comment type="pathway">
    <text evidence="4 16">Cell wall biogenesis; peptidoglycan biosynthesis.</text>
</comment>
<dbReference type="InterPro" id="IPR011601">
    <property type="entry name" value="MurB_C"/>
</dbReference>
<keyword evidence="12 16" id="KW-0560">Oxidoreductase</keyword>
<evidence type="ECO:0000256" key="5">
    <source>
        <dbReference type="ARBA" id="ARBA00022490"/>
    </source>
</evidence>
<evidence type="ECO:0000256" key="9">
    <source>
        <dbReference type="ARBA" id="ARBA00022857"/>
    </source>
</evidence>
<name>A0A7G6DZK1_THEFR</name>